<sequence>MGAVSDRRRDRRGWEEMGMTEWEVQSGWSAGGRDLQIGPGTIAHCSVDMAGRQASVPHEQIGMRNDGKDREGDMSPGTNKDPQTTRPWRDRRDHVTARGSGSATEASVQPQPFGAMRAQTAAFVRWARVLKSSRRPRTAIAPLMDLMWHDDGPSLAARAYAAFDAEWVSPAAMLATPDNMIFPFDDMPEPVQPDWDEYTHLDQYPDEDEGHFCLSEPSFSGSPSSWDIAALTVEPPLTPDSPPYSSFGAPLSPHTPLGSFEPRTRSSGRVPARRHAHNALSSPLRPPALPRPPHMRTMSHSSALGRPNLLMSPRTLRNSTLDAALAQPDNQLHFHHVTATPFSTSAPSRPAPIPAKPRSPTPADDHTPSAGEDDPRKPSPDRPADLGPPTRSRLHPPKQAPSTWQIFFTEYLQNFKASNPERKLNVSQAAKDGGAAYKALTPDQREARHRHFTCFSLTALQIYARKARIAKEEYDREFAAWQRTLTPEDVRVENAYRAAQRRAGKSRRSNLKDPNAPKKPLSAYFMFLQWIRADPARVRDVFGDECETTRQSVLAATRWRDLSDDEKRPFLAQAEREKLEYEAARKEYEERTTGISNPNLYTGGYMRMNAGTSTSNTWQSADADPAEPQGNARGRRSSSFSPTKLAGGAAFGALVFGPVFDDDAVGDGDVDEGYGSISWKHT</sequence>
<keyword evidence="1 2" id="KW-0238">DNA-binding</keyword>
<feature type="compositionally biased region" description="Basic and acidic residues" evidence="3">
    <location>
        <begin position="87"/>
        <end position="96"/>
    </location>
</feature>
<comment type="caution">
    <text evidence="5">The sequence shown here is derived from an EMBL/GenBank/DDBJ whole genome shotgun (WGS) entry which is preliminary data.</text>
</comment>
<keyword evidence="2" id="KW-0539">Nucleus</keyword>
<feature type="domain" description="HMG box" evidence="4">
    <location>
        <begin position="517"/>
        <end position="589"/>
    </location>
</feature>
<dbReference type="InterPro" id="IPR050342">
    <property type="entry name" value="HMGB"/>
</dbReference>
<keyword evidence="6" id="KW-1185">Reference proteome</keyword>
<dbReference type="PANTHER" id="PTHR48112:SF22">
    <property type="entry name" value="MITOCHONDRIAL TRANSCRIPTION FACTOR A, ISOFORM B"/>
    <property type="match status" value="1"/>
</dbReference>
<feature type="region of interest" description="Disordered" evidence="3">
    <location>
        <begin position="53"/>
        <end position="113"/>
    </location>
</feature>
<evidence type="ECO:0000313" key="5">
    <source>
        <dbReference type="EMBL" id="KAB5595364.1"/>
    </source>
</evidence>
<feature type="DNA-binding region" description="HMG box" evidence="2">
    <location>
        <begin position="397"/>
        <end position="482"/>
    </location>
</feature>
<feature type="DNA-binding region" description="HMG box" evidence="2">
    <location>
        <begin position="517"/>
        <end position="589"/>
    </location>
</feature>
<feature type="region of interest" description="Disordered" evidence="3">
    <location>
        <begin position="612"/>
        <end position="641"/>
    </location>
</feature>
<proteinExistence type="predicted"/>
<feature type="compositionally biased region" description="Polar residues" evidence="3">
    <location>
        <begin position="99"/>
        <end position="110"/>
    </location>
</feature>
<dbReference type="SUPFAM" id="SSF47095">
    <property type="entry name" value="HMG-box"/>
    <property type="match status" value="2"/>
</dbReference>
<dbReference type="Proteomes" id="UP000383932">
    <property type="component" value="Unassembled WGS sequence"/>
</dbReference>
<gene>
    <name evidence="5" type="ORF">CTheo_1236</name>
</gene>
<protein>
    <recommendedName>
        <fullName evidence="4">HMG box domain-containing protein</fullName>
    </recommendedName>
</protein>
<evidence type="ECO:0000259" key="4">
    <source>
        <dbReference type="PROSITE" id="PS50118"/>
    </source>
</evidence>
<dbReference type="AlphaFoldDB" id="A0A5N5QUL6"/>
<dbReference type="InterPro" id="IPR036910">
    <property type="entry name" value="HMG_box_dom_sf"/>
</dbReference>
<feature type="domain" description="HMG box" evidence="4">
    <location>
        <begin position="397"/>
        <end position="482"/>
    </location>
</feature>
<name>A0A5N5QUL6_9AGAM</name>
<feature type="compositionally biased region" description="Pro residues" evidence="3">
    <location>
        <begin position="349"/>
        <end position="360"/>
    </location>
</feature>
<dbReference type="EMBL" id="SSOP01000010">
    <property type="protein sequence ID" value="KAB5595364.1"/>
    <property type="molecule type" value="Genomic_DNA"/>
</dbReference>
<feature type="region of interest" description="Disordered" evidence="3">
    <location>
        <begin position="341"/>
        <end position="400"/>
    </location>
</feature>
<dbReference type="SMART" id="SM00398">
    <property type="entry name" value="HMG"/>
    <property type="match status" value="2"/>
</dbReference>
<feature type="region of interest" description="Disordered" evidence="3">
    <location>
        <begin position="237"/>
        <end position="310"/>
    </location>
</feature>
<accession>A0A5N5QUL6</accession>
<evidence type="ECO:0000256" key="3">
    <source>
        <dbReference type="SAM" id="MobiDB-lite"/>
    </source>
</evidence>
<evidence type="ECO:0000313" key="6">
    <source>
        <dbReference type="Proteomes" id="UP000383932"/>
    </source>
</evidence>
<feature type="compositionally biased region" description="Basic residues" evidence="3">
    <location>
        <begin position="499"/>
        <end position="509"/>
    </location>
</feature>
<dbReference type="Pfam" id="PF00505">
    <property type="entry name" value="HMG_box"/>
    <property type="match status" value="1"/>
</dbReference>
<feature type="region of interest" description="Disordered" evidence="3">
    <location>
        <begin position="498"/>
        <end position="517"/>
    </location>
</feature>
<organism evidence="5 6">
    <name type="scientific">Ceratobasidium theobromae</name>
    <dbReference type="NCBI Taxonomy" id="1582974"/>
    <lineage>
        <taxon>Eukaryota</taxon>
        <taxon>Fungi</taxon>
        <taxon>Dikarya</taxon>
        <taxon>Basidiomycota</taxon>
        <taxon>Agaricomycotina</taxon>
        <taxon>Agaricomycetes</taxon>
        <taxon>Cantharellales</taxon>
        <taxon>Ceratobasidiaceae</taxon>
        <taxon>Ceratobasidium</taxon>
    </lineage>
</organism>
<dbReference type="PROSITE" id="PS50118">
    <property type="entry name" value="HMG_BOX_2"/>
    <property type="match status" value="2"/>
</dbReference>
<dbReference type="InterPro" id="IPR009071">
    <property type="entry name" value="HMG_box_dom"/>
</dbReference>
<evidence type="ECO:0000256" key="2">
    <source>
        <dbReference type="PROSITE-ProRule" id="PRU00267"/>
    </source>
</evidence>
<evidence type="ECO:0000256" key="1">
    <source>
        <dbReference type="ARBA" id="ARBA00023125"/>
    </source>
</evidence>
<dbReference type="PANTHER" id="PTHR48112">
    <property type="entry name" value="HIGH MOBILITY GROUP PROTEIN DSP1"/>
    <property type="match status" value="1"/>
</dbReference>
<feature type="compositionally biased region" description="Polar residues" evidence="3">
    <location>
        <begin position="76"/>
        <end position="86"/>
    </location>
</feature>
<dbReference type="OrthoDB" id="5550281at2759"/>
<reference evidence="5 6" key="1">
    <citation type="journal article" date="2019" name="Fungal Biol. Biotechnol.">
        <title>Draft genome sequence of fastidious pathogen Ceratobasidium theobromae, which causes vascular-streak dieback in Theobroma cacao.</title>
        <authorList>
            <person name="Ali S.S."/>
            <person name="Asman A."/>
            <person name="Shao J."/>
            <person name="Firmansyah A.P."/>
            <person name="Susilo A.W."/>
            <person name="Rosmana A."/>
            <person name="McMahon P."/>
            <person name="Junaid M."/>
            <person name="Guest D."/>
            <person name="Kheng T.Y."/>
            <person name="Meinhardt L.W."/>
            <person name="Bailey B.A."/>
        </authorList>
    </citation>
    <scope>NUCLEOTIDE SEQUENCE [LARGE SCALE GENOMIC DNA]</scope>
    <source>
        <strain evidence="5 6">CT2</strain>
    </source>
</reference>
<dbReference type="GO" id="GO:0005634">
    <property type="term" value="C:nucleus"/>
    <property type="evidence" value="ECO:0007669"/>
    <property type="project" value="UniProtKB-UniRule"/>
</dbReference>
<dbReference type="Gene3D" id="1.10.30.10">
    <property type="entry name" value="High mobility group box domain"/>
    <property type="match status" value="2"/>
</dbReference>
<feature type="compositionally biased region" description="Basic and acidic residues" evidence="3">
    <location>
        <begin position="363"/>
        <end position="384"/>
    </location>
</feature>
<dbReference type="GO" id="GO:0003677">
    <property type="term" value="F:DNA binding"/>
    <property type="evidence" value="ECO:0007669"/>
    <property type="project" value="UniProtKB-UniRule"/>
</dbReference>